<dbReference type="AlphaFoldDB" id="A0AAD3XGY1"/>
<dbReference type="EMBL" id="BSYO01000004">
    <property type="protein sequence ID" value="GMH04122.1"/>
    <property type="molecule type" value="Genomic_DNA"/>
</dbReference>
<evidence type="ECO:0000259" key="1">
    <source>
        <dbReference type="Pfam" id="PF07727"/>
    </source>
</evidence>
<name>A0AAD3XGY1_NEPGR</name>
<dbReference type="InterPro" id="IPR013103">
    <property type="entry name" value="RVT_2"/>
</dbReference>
<dbReference type="Proteomes" id="UP001279734">
    <property type="component" value="Unassembled WGS sequence"/>
</dbReference>
<gene>
    <name evidence="2" type="ORF">Nepgr_005961</name>
</gene>
<accession>A0AAD3XGY1</accession>
<feature type="domain" description="Reverse transcriptase Ty1/copia-type" evidence="1">
    <location>
        <begin position="5"/>
        <end position="108"/>
    </location>
</feature>
<keyword evidence="3" id="KW-1185">Reference proteome</keyword>
<evidence type="ECO:0000313" key="2">
    <source>
        <dbReference type="EMBL" id="GMH04122.1"/>
    </source>
</evidence>
<reference evidence="2" key="1">
    <citation type="submission" date="2023-05" db="EMBL/GenBank/DDBJ databases">
        <title>Nepenthes gracilis genome sequencing.</title>
        <authorList>
            <person name="Fukushima K."/>
        </authorList>
    </citation>
    <scope>NUCLEOTIDE SEQUENCE</scope>
    <source>
        <strain evidence="2">SING2019-196</strain>
    </source>
</reference>
<sequence>MVGQGYQKTSLDHCVFVQKFSENDFVILLLYVDDMLVVGRKSARIMELKKQLGQSFAMKDLGPTKQILGIRISRDREGKKLWLSQEGYVEKVLQRFNMEGSKPVSTPLANHFRLSKQQCPSSDTEKARMSKIPYSSAIGSLMYAAVCVRRTLLMRLAL</sequence>
<organism evidence="2 3">
    <name type="scientific">Nepenthes gracilis</name>
    <name type="common">Slender pitcher plant</name>
    <dbReference type="NCBI Taxonomy" id="150966"/>
    <lineage>
        <taxon>Eukaryota</taxon>
        <taxon>Viridiplantae</taxon>
        <taxon>Streptophyta</taxon>
        <taxon>Embryophyta</taxon>
        <taxon>Tracheophyta</taxon>
        <taxon>Spermatophyta</taxon>
        <taxon>Magnoliopsida</taxon>
        <taxon>eudicotyledons</taxon>
        <taxon>Gunneridae</taxon>
        <taxon>Pentapetalae</taxon>
        <taxon>Caryophyllales</taxon>
        <taxon>Nepenthaceae</taxon>
        <taxon>Nepenthes</taxon>
    </lineage>
</organism>
<comment type="caution">
    <text evidence="2">The sequence shown here is derived from an EMBL/GenBank/DDBJ whole genome shotgun (WGS) entry which is preliminary data.</text>
</comment>
<evidence type="ECO:0000313" key="3">
    <source>
        <dbReference type="Proteomes" id="UP001279734"/>
    </source>
</evidence>
<proteinExistence type="predicted"/>
<dbReference type="Pfam" id="PF07727">
    <property type="entry name" value="RVT_2"/>
    <property type="match status" value="1"/>
</dbReference>
<protein>
    <recommendedName>
        <fullName evidence="1">Reverse transcriptase Ty1/copia-type domain-containing protein</fullName>
    </recommendedName>
</protein>